<reference evidence="14" key="2">
    <citation type="journal article" date="2021" name="PeerJ">
        <title>Extensive microbial diversity within the chicken gut microbiome revealed by metagenomics and culture.</title>
        <authorList>
            <person name="Gilroy R."/>
            <person name="Ravi A."/>
            <person name="Getino M."/>
            <person name="Pursley I."/>
            <person name="Horton D.L."/>
            <person name="Alikhan N.F."/>
            <person name="Baker D."/>
            <person name="Gharbi K."/>
            <person name="Hall N."/>
            <person name="Watson M."/>
            <person name="Adriaenssens E.M."/>
            <person name="Foster-Nyarko E."/>
            <person name="Jarju S."/>
            <person name="Secka A."/>
            <person name="Antonio M."/>
            <person name="Oren A."/>
            <person name="Chaudhuri R.R."/>
            <person name="La Ragione R."/>
            <person name="Hildebrand F."/>
            <person name="Pallen M.J."/>
        </authorList>
    </citation>
    <scope>NUCLEOTIDE SEQUENCE</scope>
    <source>
        <strain evidence="14">ChiHcec3-6078</strain>
    </source>
</reference>
<organism evidence="14 15">
    <name type="scientific">Candidatus Allocopromorpha excrementigallinarum</name>
    <dbReference type="NCBI Taxonomy" id="2840742"/>
    <lineage>
        <taxon>Bacteria</taxon>
        <taxon>Bacillati</taxon>
        <taxon>Bacillota</taxon>
        <taxon>Clostridia</taxon>
        <taxon>Eubacteriales</taxon>
        <taxon>Eubacteriaceae</taxon>
        <taxon>Eubacteriaceae incertae sedis</taxon>
        <taxon>Candidatus Allocopromorpha</taxon>
    </lineage>
</organism>
<keyword evidence="6 12" id="KW-0808">Transferase</keyword>
<dbReference type="SUPFAM" id="SSF53686">
    <property type="entry name" value="Tryptophan synthase beta subunit-like PLP-dependent enzymes"/>
    <property type="match status" value="1"/>
</dbReference>
<protein>
    <recommendedName>
        <fullName evidence="4 12">Cysteine synthase</fullName>
        <ecNumber evidence="4 12">2.5.1.47</ecNumber>
    </recommendedName>
</protein>
<dbReference type="InterPro" id="IPR005859">
    <property type="entry name" value="CysK"/>
</dbReference>
<dbReference type="Gene3D" id="3.40.50.1100">
    <property type="match status" value="2"/>
</dbReference>
<dbReference type="InterPro" id="IPR001216">
    <property type="entry name" value="P-phosphate_BS"/>
</dbReference>
<reference evidence="14" key="1">
    <citation type="submission" date="2020-10" db="EMBL/GenBank/DDBJ databases">
        <authorList>
            <person name="Gilroy R."/>
        </authorList>
    </citation>
    <scope>NUCLEOTIDE SEQUENCE</scope>
    <source>
        <strain evidence="14">ChiHcec3-6078</strain>
    </source>
</reference>
<evidence type="ECO:0000313" key="15">
    <source>
        <dbReference type="Proteomes" id="UP000824090"/>
    </source>
</evidence>
<evidence type="ECO:0000256" key="8">
    <source>
        <dbReference type="ARBA" id="ARBA00023192"/>
    </source>
</evidence>
<dbReference type="PANTHER" id="PTHR10314">
    <property type="entry name" value="CYSTATHIONINE BETA-SYNTHASE"/>
    <property type="match status" value="1"/>
</dbReference>
<evidence type="ECO:0000256" key="5">
    <source>
        <dbReference type="ARBA" id="ARBA00022605"/>
    </source>
</evidence>
<evidence type="ECO:0000256" key="10">
    <source>
        <dbReference type="PIRSR" id="PIRSR605856-50"/>
    </source>
</evidence>
<evidence type="ECO:0000313" key="14">
    <source>
        <dbReference type="EMBL" id="HIU26356.1"/>
    </source>
</evidence>
<dbReference type="Proteomes" id="UP000824090">
    <property type="component" value="Unassembled WGS sequence"/>
</dbReference>
<evidence type="ECO:0000256" key="9">
    <source>
        <dbReference type="ARBA" id="ARBA00047931"/>
    </source>
</evidence>
<feature type="binding site" evidence="10">
    <location>
        <begin position="180"/>
        <end position="184"/>
    </location>
    <ligand>
        <name>pyridoxal 5'-phosphate</name>
        <dbReference type="ChEBI" id="CHEBI:597326"/>
    </ligand>
</feature>
<accession>A0A9D1I0X2</accession>
<feature type="domain" description="Tryptophan synthase beta chain-like PALP" evidence="13">
    <location>
        <begin position="7"/>
        <end position="296"/>
    </location>
</feature>
<evidence type="ECO:0000256" key="2">
    <source>
        <dbReference type="ARBA" id="ARBA00004962"/>
    </source>
</evidence>
<dbReference type="Pfam" id="PF00291">
    <property type="entry name" value="PALP"/>
    <property type="match status" value="1"/>
</dbReference>
<dbReference type="PROSITE" id="PS00901">
    <property type="entry name" value="CYS_SYNTHASE"/>
    <property type="match status" value="1"/>
</dbReference>
<sequence>MKIRESVTDLIGGTPLLRLKKMEKLFKAKGEITGKLESFNPAGSVKDRVGFNMIIEAEKSGRLKPGGTIIEPTSGNTGVGIAMTAAARGYRAIMVMPESMSIERRKLLKALGAELVLTPREKGMQGSVDKAAELAGETEGSIIAGQFENPANPQAHYMTTGPEIWADTDGKVDIFVSAFGTGGTLSGAGKFLKEKNPDIRIVAVEPAASPLLSQGKAGPHKIQGIGANFIPDVLDRELIDEIITVEDDKAFETMKALAAEEGVLAGISSGAALYGAGIVAAREENRGKRIVVILPDTGERYLSALD</sequence>
<comment type="caution">
    <text evidence="14">The sequence shown here is derived from an EMBL/GenBank/DDBJ whole genome shotgun (WGS) entry which is preliminary data.</text>
</comment>
<dbReference type="EC" id="2.5.1.47" evidence="4 12"/>
<dbReference type="GO" id="GO:0006535">
    <property type="term" value="P:cysteine biosynthetic process from serine"/>
    <property type="evidence" value="ECO:0007669"/>
    <property type="project" value="UniProtKB-UniRule"/>
</dbReference>
<comment type="cofactor">
    <cofactor evidence="1 10 12">
        <name>pyridoxal 5'-phosphate</name>
        <dbReference type="ChEBI" id="CHEBI:597326"/>
    </cofactor>
</comment>
<comment type="similarity">
    <text evidence="3 12">Belongs to the cysteine synthase/cystathionine beta-synthase family.</text>
</comment>
<comment type="catalytic activity">
    <reaction evidence="9 12">
        <text>O-acetyl-L-serine + hydrogen sulfide = L-cysteine + acetate</text>
        <dbReference type="Rhea" id="RHEA:14829"/>
        <dbReference type="ChEBI" id="CHEBI:29919"/>
        <dbReference type="ChEBI" id="CHEBI:30089"/>
        <dbReference type="ChEBI" id="CHEBI:35235"/>
        <dbReference type="ChEBI" id="CHEBI:58340"/>
        <dbReference type="EC" id="2.5.1.47"/>
    </reaction>
</comment>
<evidence type="ECO:0000256" key="6">
    <source>
        <dbReference type="ARBA" id="ARBA00022679"/>
    </source>
</evidence>
<keyword evidence="7 10" id="KW-0663">Pyridoxal phosphate</keyword>
<feature type="modified residue" description="N6-(pyridoxal phosphate)lysine" evidence="11">
    <location>
        <position position="46"/>
    </location>
</feature>
<keyword evidence="5 12" id="KW-0028">Amino-acid biosynthesis</keyword>
<dbReference type="FunFam" id="3.40.50.1100:FF:000006">
    <property type="entry name" value="Cysteine synthase"/>
    <property type="match status" value="1"/>
</dbReference>
<dbReference type="CDD" id="cd01561">
    <property type="entry name" value="CBS_like"/>
    <property type="match status" value="1"/>
</dbReference>
<evidence type="ECO:0000256" key="11">
    <source>
        <dbReference type="PIRSR" id="PIRSR605856-51"/>
    </source>
</evidence>
<feature type="binding site" evidence="10">
    <location>
        <position position="76"/>
    </location>
    <ligand>
        <name>pyridoxal 5'-phosphate</name>
        <dbReference type="ChEBI" id="CHEBI:597326"/>
    </ligand>
</feature>
<name>A0A9D1I0X2_9FIRM</name>
<evidence type="ECO:0000256" key="4">
    <source>
        <dbReference type="ARBA" id="ARBA00012681"/>
    </source>
</evidence>
<dbReference type="NCBIfam" id="TIGR01136">
    <property type="entry name" value="cysKM"/>
    <property type="match status" value="1"/>
</dbReference>
<evidence type="ECO:0000256" key="1">
    <source>
        <dbReference type="ARBA" id="ARBA00001933"/>
    </source>
</evidence>
<dbReference type="NCBIfam" id="TIGR01139">
    <property type="entry name" value="cysK"/>
    <property type="match status" value="1"/>
</dbReference>
<comment type="pathway">
    <text evidence="2">Amino-acid biosynthesis; L-cysteine biosynthesis; L-cysteine from L-serine: step 2/2.</text>
</comment>
<dbReference type="InterPro" id="IPR001926">
    <property type="entry name" value="TrpB-like_PALP"/>
</dbReference>
<keyword evidence="8 12" id="KW-0198">Cysteine biosynthesis</keyword>
<dbReference type="EMBL" id="DVMP01000141">
    <property type="protein sequence ID" value="HIU26356.1"/>
    <property type="molecule type" value="Genomic_DNA"/>
</dbReference>
<dbReference type="InterPro" id="IPR050214">
    <property type="entry name" value="Cys_Synth/Cystath_Beta-Synth"/>
</dbReference>
<evidence type="ECO:0000259" key="13">
    <source>
        <dbReference type="Pfam" id="PF00291"/>
    </source>
</evidence>
<evidence type="ECO:0000256" key="12">
    <source>
        <dbReference type="RuleBase" id="RU003985"/>
    </source>
</evidence>
<feature type="binding site" evidence="10">
    <location>
        <position position="268"/>
    </location>
    <ligand>
        <name>pyridoxal 5'-phosphate</name>
        <dbReference type="ChEBI" id="CHEBI:597326"/>
    </ligand>
</feature>
<evidence type="ECO:0000256" key="3">
    <source>
        <dbReference type="ARBA" id="ARBA00007103"/>
    </source>
</evidence>
<gene>
    <name evidence="14" type="primary">cysK</name>
    <name evidence="14" type="ORF">IAC50_07690</name>
</gene>
<evidence type="ECO:0000256" key="7">
    <source>
        <dbReference type="ARBA" id="ARBA00022898"/>
    </source>
</evidence>
<dbReference type="GO" id="GO:0004124">
    <property type="term" value="F:cysteine synthase activity"/>
    <property type="evidence" value="ECO:0007669"/>
    <property type="project" value="UniProtKB-UniRule"/>
</dbReference>
<proteinExistence type="inferred from homology"/>
<dbReference type="AlphaFoldDB" id="A0A9D1I0X2"/>
<dbReference type="InterPro" id="IPR036052">
    <property type="entry name" value="TrpB-like_PALP_sf"/>
</dbReference>
<dbReference type="InterPro" id="IPR005856">
    <property type="entry name" value="Cys_synth"/>
</dbReference>